<proteinExistence type="predicted"/>
<protein>
    <submittedName>
        <fullName evidence="2">Uncharacterized protein</fullName>
    </submittedName>
</protein>
<sequence>MLTSIFMLILWIGIIYVCYKFIVFNITHLENQESK</sequence>
<evidence type="ECO:0000256" key="1">
    <source>
        <dbReference type="SAM" id="Phobius"/>
    </source>
</evidence>
<dbReference type="KEGG" id="hhe:HH_1101"/>
<feature type="transmembrane region" description="Helical" evidence="1">
    <location>
        <begin position="6"/>
        <end position="26"/>
    </location>
</feature>
<keyword evidence="1" id="KW-0472">Membrane</keyword>
<dbReference type="Proteomes" id="UP000002495">
    <property type="component" value="Chromosome"/>
</dbReference>
<accession>Q7VH66</accession>
<dbReference type="EMBL" id="AE017125">
    <property type="protein sequence ID" value="AAP77698.1"/>
    <property type="molecule type" value="Genomic_DNA"/>
</dbReference>
<organism evidence="2 3">
    <name type="scientific">Helicobacter hepaticus (strain ATCC 51449 / 3B1)</name>
    <dbReference type="NCBI Taxonomy" id="235279"/>
    <lineage>
        <taxon>Bacteria</taxon>
        <taxon>Pseudomonadati</taxon>
        <taxon>Campylobacterota</taxon>
        <taxon>Epsilonproteobacteria</taxon>
        <taxon>Campylobacterales</taxon>
        <taxon>Helicobacteraceae</taxon>
        <taxon>Helicobacter</taxon>
    </lineage>
</organism>
<dbReference type="AlphaFoldDB" id="Q7VH66"/>
<evidence type="ECO:0000313" key="2">
    <source>
        <dbReference type="EMBL" id="AAP77698.1"/>
    </source>
</evidence>
<keyword evidence="3" id="KW-1185">Reference proteome</keyword>
<keyword evidence="1" id="KW-0812">Transmembrane</keyword>
<keyword evidence="1" id="KW-1133">Transmembrane helix</keyword>
<reference evidence="2 3" key="1">
    <citation type="journal article" date="2003" name="Proc. Natl. Acad. Sci. U.S.A.">
        <title>The complete genome sequence of the carcinogenic bacterium Helicobacter hepaticus.</title>
        <authorList>
            <person name="Suerbaum S."/>
            <person name="Josenhans C."/>
            <person name="Sterzenbach T."/>
            <person name="Drescher B."/>
            <person name="Brandt P."/>
            <person name="Bell M."/>
            <person name="Droege M."/>
            <person name="Fartmann B."/>
            <person name="Fischer H.-P."/>
            <person name="Ge Z."/>
            <person name="Hoerster A."/>
            <person name="Holland R."/>
            <person name="Klein K."/>
            <person name="Koenig J."/>
            <person name="Macko L."/>
            <person name="Mendz G.L."/>
            <person name="Nyakatura G."/>
            <person name="Schauer D.B."/>
            <person name="Shen Z."/>
            <person name="Weber J."/>
            <person name="Frosch M."/>
            <person name="Fox J.G."/>
        </authorList>
    </citation>
    <scope>NUCLEOTIDE SEQUENCE [LARGE SCALE GENOMIC DNA]</scope>
    <source>
        <strain evidence="3">ATCC 51449 / 3B1</strain>
    </source>
</reference>
<dbReference type="HOGENOM" id="CLU_3365329_0_0_7"/>
<name>Q7VH66_HELHP</name>
<evidence type="ECO:0000313" key="3">
    <source>
        <dbReference type="Proteomes" id="UP000002495"/>
    </source>
</evidence>
<gene>
    <name evidence="2" type="ordered locus">HH_1101</name>
</gene>